<gene>
    <name evidence="2" type="ORF">F6J89_30040</name>
</gene>
<accession>A0A6B3NJ17</accession>
<feature type="non-terminal residue" evidence="2">
    <location>
        <position position="106"/>
    </location>
</feature>
<protein>
    <submittedName>
        <fullName evidence="2">Uncharacterized protein</fullName>
    </submittedName>
</protein>
<organism evidence="2">
    <name type="scientific">Symploca sp. SIO1C4</name>
    <dbReference type="NCBI Taxonomy" id="2607765"/>
    <lineage>
        <taxon>Bacteria</taxon>
        <taxon>Bacillati</taxon>
        <taxon>Cyanobacteriota</taxon>
        <taxon>Cyanophyceae</taxon>
        <taxon>Coleofasciculales</taxon>
        <taxon>Coleofasciculaceae</taxon>
        <taxon>Symploca</taxon>
    </lineage>
</organism>
<feature type="signal peptide" evidence="1">
    <location>
        <begin position="1"/>
        <end position="27"/>
    </location>
</feature>
<comment type="caution">
    <text evidence="2">The sequence shown here is derived from an EMBL/GenBank/DDBJ whole genome shotgun (WGS) entry which is preliminary data.</text>
</comment>
<name>A0A6B3NJ17_9CYAN</name>
<evidence type="ECO:0000256" key="1">
    <source>
        <dbReference type="SAM" id="SignalP"/>
    </source>
</evidence>
<keyword evidence="1" id="KW-0732">Signal</keyword>
<dbReference type="AlphaFoldDB" id="A0A6B3NJ17"/>
<dbReference type="EMBL" id="JAAHFQ010000921">
    <property type="protein sequence ID" value="NER31740.1"/>
    <property type="molecule type" value="Genomic_DNA"/>
</dbReference>
<proteinExistence type="predicted"/>
<feature type="chain" id="PRO_5025631010" evidence="1">
    <location>
        <begin position="28"/>
        <end position="106"/>
    </location>
</feature>
<sequence length="106" mass="10586">MSTLVNRLLVASSLILGVTTFSSAALAQTTDTVDIQGEVATTLAVTAAPEAAATALDLGGEGTATDDVIVKVAVLTVTSNNEDGVELTITSGDMTNSTDVDATDVV</sequence>
<evidence type="ECO:0000313" key="2">
    <source>
        <dbReference type="EMBL" id="NER31740.1"/>
    </source>
</evidence>
<reference evidence="2" key="1">
    <citation type="submission" date="2019-11" db="EMBL/GenBank/DDBJ databases">
        <title>Genomic insights into an expanded diversity of filamentous marine cyanobacteria reveals the extraordinary biosynthetic potential of Moorea and Okeania.</title>
        <authorList>
            <person name="Ferreira Leao T."/>
            <person name="Wang M."/>
            <person name="Moss N."/>
            <person name="Da Silva R."/>
            <person name="Sanders J."/>
            <person name="Nurk S."/>
            <person name="Gurevich A."/>
            <person name="Humphrey G."/>
            <person name="Reher R."/>
            <person name="Zhu Q."/>
            <person name="Belda-Ferre P."/>
            <person name="Glukhov E."/>
            <person name="Rex R."/>
            <person name="Dorrestein P.C."/>
            <person name="Knight R."/>
            <person name="Pevzner P."/>
            <person name="Gerwick W.H."/>
            <person name="Gerwick L."/>
        </authorList>
    </citation>
    <scope>NUCLEOTIDE SEQUENCE</scope>
    <source>
        <strain evidence="2">SIO1C4</strain>
    </source>
</reference>